<reference evidence="3" key="2">
    <citation type="submission" date="2023-05" db="EMBL/GenBank/DDBJ databases">
        <authorList>
            <consortium name="Lawrence Berkeley National Laboratory"/>
            <person name="Steindorff A."/>
            <person name="Hensen N."/>
            <person name="Bonometti L."/>
            <person name="Westerberg I."/>
            <person name="Brannstrom I.O."/>
            <person name="Guillou S."/>
            <person name="Cros-Aarteil S."/>
            <person name="Calhoun S."/>
            <person name="Haridas S."/>
            <person name="Kuo A."/>
            <person name="Mondo S."/>
            <person name="Pangilinan J."/>
            <person name="Riley R."/>
            <person name="Labutti K."/>
            <person name="Andreopoulos B."/>
            <person name="Lipzen A."/>
            <person name="Chen C."/>
            <person name="Yanf M."/>
            <person name="Daum C."/>
            <person name="Ng V."/>
            <person name="Clum A."/>
            <person name="Ohm R."/>
            <person name="Martin F."/>
            <person name="Silar P."/>
            <person name="Natvig D."/>
            <person name="Lalanne C."/>
            <person name="Gautier V."/>
            <person name="Ament-Velasquez S.L."/>
            <person name="Kruys A."/>
            <person name="Hutchinson M.I."/>
            <person name="Powell A.J."/>
            <person name="Barry K."/>
            <person name="Miller A.N."/>
            <person name="Grigoriev I.V."/>
            <person name="Debuchy R."/>
            <person name="Gladieux P."/>
            <person name="Thoren M.H."/>
            <person name="Johannesson H."/>
        </authorList>
    </citation>
    <scope>NUCLEOTIDE SEQUENCE</scope>
    <source>
        <strain evidence="3">CBS 731.68</strain>
    </source>
</reference>
<dbReference type="GeneID" id="87823873"/>
<sequence length="112" mass="12475">MTAPASGRQAWRQLIRSTSSNLLQRQPLQPRFALGRPISSTTRSLPRRIVTRSPSAFLRQQPVAQRSYSSQGQPPPPRGSNNQVKFWPFLIVIALGSGGYILLVNQRKGKLP</sequence>
<evidence type="ECO:0000313" key="4">
    <source>
        <dbReference type="Proteomes" id="UP001302602"/>
    </source>
</evidence>
<gene>
    <name evidence="3" type="ORF">N657DRAFT_37781</name>
</gene>
<name>A0AAN6U9I2_9PEZI</name>
<reference evidence="3" key="1">
    <citation type="journal article" date="2023" name="Mol. Phylogenet. Evol.">
        <title>Genome-scale phylogeny and comparative genomics of the fungal order Sordariales.</title>
        <authorList>
            <person name="Hensen N."/>
            <person name="Bonometti L."/>
            <person name="Westerberg I."/>
            <person name="Brannstrom I.O."/>
            <person name="Guillou S."/>
            <person name="Cros-Aarteil S."/>
            <person name="Calhoun S."/>
            <person name="Haridas S."/>
            <person name="Kuo A."/>
            <person name="Mondo S."/>
            <person name="Pangilinan J."/>
            <person name="Riley R."/>
            <person name="LaButti K."/>
            <person name="Andreopoulos B."/>
            <person name="Lipzen A."/>
            <person name="Chen C."/>
            <person name="Yan M."/>
            <person name="Daum C."/>
            <person name="Ng V."/>
            <person name="Clum A."/>
            <person name="Steindorff A."/>
            <person name="Ohm R.A."/>
            <person name="Martin F."/>
            <person name="Silar P."/>
            <person name="Natvig D.O."/>
            <person name="Lalanne C."/>
            <person name="Gautier V."/>
            <person name="Ament-Velasquez S.L."/>
            <person name="Kruys A."/>
            <person name="Hutchinson M.I."/>
            <person name="Powell A.J."/>
            <person name="Barry K."/>
            <person name="Miller A.N."/>
            <person name="Grigoriev I.V."/>
            <person name="Debuchy R."/>
            <person name="Gladieux P."/>
            <person name="Hiltunen Thoren M."/>
            <person name="Johannesson H."/>
        </authorList>
    </citation>
    <scope>NUCLEOTIDE SEQUENCE</scope>
    <source>
        <strain evidence="3">CBS 731.68</strain>
    </source>
</reference>
<evidence type="ECO:0000256" key="2">
    <source>
        <dbReference type="SAM" id="Phobius"/>
    </source>
</evidence>
<dbReference type="Proteomes" id="UP001302602">
    <property type="component" value="Unassembled WGS sequence"/>
</dbReference>
<keyword evidence="2" id="KW-0472">Membrane</keyword>
<keyword evidence="2" id="KW-0812">Transmembrane</keyword>
<proteinExistence type="predicted"/>
<feature type="region of interest" description="Disordered" evidence="1">
    <location>
        <begin position="43"/>
        <end position="81"/>
    </location>
</feature>
<dbReference type="AlphaFoldDB" id="A0AAN6U9I2"/>
<evidence type="ECO:0000256" key="1">
    <source>
        <dbReference type="SAM" id="MobiDB-lite"/>
    </source>
</evidence>
<feature type="transmembrane region" description="Helical" evidence="2">
    <location>
        <begin position="86"/>
        <end position="104"/>
    </location>
</feature>
<accession>A0AAN6U9I2</accession>
<keyword evidence="2" id="KW-1133">Transmembrane helix</keyword>
<protein>
    <submittedName>
        <fullName evidence="3">Uncharacterized protein</fullName>
    </submittedName>
</protein>
<comment type="caution">
    <text evidence="3">The sequence shown here is derived from an EMBL/GenBank/DDBJ whole genome shotgun (WGS) entry which is preliminary data.</text>
</comment>
<evidence type="ECO:0000313" key="3">
    <source>
        <dbReference type="EMBL" id="KAK4128734.1"/>
    </source>
</evidence>
<keyword evidence="4" id="KW-1185">Reference proteome</keyword>
<organism evidence="3 4">
    <name type="scientific">Parathielavia appendiculata</name>
    <dbReference type="NCBI Taxonomy" id="2587402"/>
    <lineage>
        <taxon>Eukaryota</taxon>
        <taxon>Fungi</taxon>
        <taxon>Dikarya</taxon>
        <taxon>Ascomycota</taxon>
        <taxon>Pezizomycotina</taxon>
        <taxon>Sordariomycetes</taxon>
        <taxon>Sordariomycetidae</taxon>
        <taxon>Sordariales</taxon>
        <taxon>Chaetomiaceae</taxon>
        <taxon>Parathielavia</taxon>
    </lineage>
</organism>
<dbReference type="RefSeq" id="XP_062652505.1">
    <property type="nucleotide sequence ID" value="XM_062787103.1"/>
</dbReference>
<dbReference type="EMBL" id="MU853223">
    <property type="protein sequence ID" value="KAK4128734.1"/>
    <property type="molecule type" value="Genomic_DNA"/>
</dbReference>